<evidence type="ECO:0000313" key="4">
    <source>
        <dbReference type="EMBL" id="KAJ3565886.1"/>
    </source>
</evidence>
<name>A0AAD5VPH9_9AGAR</name>
<dbReference type="SMART" id="SM00014">
    <property type="entry name" value="acidPPc"/>
    <property type="match status" value="1"/>
</dbReference>
<feature type="compositionally biased region" description="Low complexity" evidence="1">
    <location>
        <begin position="19"/>
        <end position="34"/>
    </location>
</feature>
<feature type="domain" description="Phosphatidic acid phosphatase type 2/haloperoxidase" evidence="3">
    <location>
        <begin position="140"/>
        <end position="268"/>
    </location>
</feature>
<evidence type="ECO:0000313" key="5">
    <source>
        <dbReference type="Proteomes" id="UP001213000"/>
    </source>
</evidence>
<accession>A0AAD5VPH9</accession>
<dbReference type="Gene3D" id="3.90.25.10">
    <property type="entry name" value="UDP-galactose 4-epimerase, domain 1"/>
    <property type="match status" value="1"/>
</dbReference>
<evidence type="ECO:0000256" key="1">
    <source>
        <dbReference type="SAM" id="MobiDB-lite"/>
    </source>
</evidence>
<evidence type="ECO:0000259" key="3">
    <source>
        <dbReference type="SMART" id="SM00014"/>
    </source>
</evidence>
<feature type="transmembrane region" description="Helical" evidence="2">
    <location>
        <begin position="250"/>
        <end position="267"/>
    </location>
</feature>
<dbReference type="InterPro" id="IPR036291">
    <property type="entry name" value="NAD(P)-bd_dom_sf"/>
</dbReference>
<feature type="compositionally biased region" description="Basic and acidic residues" evidence="1">
    <location>
        <begin position="1"/>
        <end position="11"/>
    </location>
</feature>
<dbReference type="InterPro" id="IPR051604">
    <property type="entry name" value="Ergot_Alk_Oxidoreductase"/>
</dbReference>
<organism evidence="4 5">
    <name type="scientific">Leucocoprinus birnbaumii</name>
    <dbReference type="NCBI Taxonomy" id="56174"/>
    <lineage>
        <taxon>Eukaryota</taxon>
        <taxon>Fungi</taxon>
        <taxon>Dikarya</taxon>
        <taxon>Basidiomycota</taxon>
        <taxon>Agaricomycotina</taxon>
        <taxon>Agaricomycetes</taxon>
        <taxon>Agaricomycetidae</taxon>
        <taxon>Agaricales</taxon>
        <taxon>Agaricineae</taxon>
        <taxon>Agaricaceae</taxon>
        <taxon>Leucocoprinus</taxon>
    </lineage>
</organism>
<sequence length="964" mass="106907">MSTAETQERANKSAHFTLSYPPSVASSRSSSPAPGLDRNSLTSSKTNGKGEKNGLNVEDLVPGKLPMDVYDATLPKWRAAVRRALVRTVRWESEVLAKMQEKLRSPWLDAYFVYTSSLGTHTFFMTALPACFFFGFNELGRGLLMVLAIGVYCSSFVKDLICSPRPFSPPVTRLTMGSHHLEYGFPSTHSTNSVSIALFLFAQVYDLAYPSTSSITPSITPTTFTILTAILGFYTFSIVFGRLYTAMHSFTDCAFGVLLGTAIWWAYSSWDGIPITFSPSSPFRFFVSATGADPLSLSSYTIHIGRGLSLDRMLWNWTMGGGWEVPVLLVIICAVLVNQHPQPVDDCPCFEDAIAFASVLFGALLGRWVTLNSAVGHLWKEHDIMPGSGWLWDTAASAWVQVERGWDDVAVWWGVATLKMTLGILVIFTWRLLAKSALHLILPPTFRLLARVFQLPNRRFYTPATEYKSVPSEFAVTPQGLGVLHPIPSVIDLPSQVGVGIDMDEGASASVSKGGTAAKEVKLRNVNGGATKGSVKLANNVQVKLVVNDEEAKGVPVKHYDADVLTKVIVYAGIAILAIELLPLTFNLMGLGVKSWVNFIFAFDTLAIPDPPSNSNSEFEFRDTFSASVEKGAPPPFPRHPTRQPPPFPGHSVFVEYFKHIMTILIIGGTGKLGFSVAKVLQQSMGQSVLITSRRAKLESPATPFKDFRIVQFDWHDDSTFMKPFSYISYHRTELGEGISPIDRVLLIVPISMNMLDHMRPFVEIAMRQGVKRFVLVSATPARKGEPGLGKVHEYIENLGMEWCVLRPSWFMENFATNYRAVIRDHDCIPSVSEDGKVPFVSIDDVVPVACRALLAKSFNREQIIVGPELLSYNQAAAIFSRVLNRPITHRRETAMEHAKLYKMVGLGEVDADLLTRYDTSVARGSDEEVFADSKTKILGKCKLEDFVRSHQWLWEKPRRKCVN</sequence>
<protein>
    <recommendedName>
        <fullName evidence="3">Phosphatidic acid phosphatase type 2/haloperoxidase domain-containing protein</fullName>
    </recommendedName>
</protein>
<feature type="transmembrane region" description="Helical" evidence="2">
    <location>
        <begin position="410"/>
        <end position="433"/>
    </location>
</feature>
<feature type="transmembrane region" description="Helical" evidence="2">
    <location>
        <begin position="224"/>
        <end position="243"/>
    </location>
</feature>
<dbReference type="AlphaFoldDB" id="A0AAD5VPH9"/>
<dbReference type="EMBL" id="JANIEX010000531">
    <property type="protein sequence ID" value="KAJ3565886.1"/>
    <property type="molecule type" value="Genomic_DNA"/>
</dbReference>
<keyword evidence="2" id="KW-0472">Membrane</keyword>
<reference evidence="4" key="1">
    <citation type="submission" date="2022-07" db="EMBL/GenBank/DDBJ databases">
        <title>Genome Sequence of Leucocoprinus birnbaumii.</title>
        <authorList>
            <person name="Buettner E."/>
        </authorList>
    </citation>
    <scope>NUCLEOTIDE SEQUENCE</scope>
    <source>
        <strain evidence="4">VT141</strain>
    </source>
</reference>
<dbReference type="Proteomes" id="UP001213000">
    <property type="component" value="Unassembled WGS sequence"/>
</dbReference>
<dbReference type="SUPFAM" id="SSF48317">
    <property type="entry name" value="Acid phosphatase/Vanadium-dependent haloperoxidase"/>
    <property type="match status" value="1"/>
</dbReference>
<keyword evidence="2" id="KW-1133">Transmembrane helix</keyword>
<feature type="transmembrane region" description="Helical" evidence="2">
    <location>
        <begin position="349"/>
        <end position="369"/>
    </location>
</feature>
<feature type="transmembrane region" description="Helical" evidence="2">
    <location>
        <begin position="111"/>
        <end position="136"/>
    </location>
</feature>
<dbReference type="Pfam" id="PF05368">
    <property type="entry name" value="NmrA"/>
    <property type="match status" value="1"/>
</dbReference>
<dbReference type="InterPro" id="IPR036938">
    <property type="entry name" value="PAP2/HPO_sf"/>
</dbReference>
<dbReference type="SUPFAM" id="SSF51735">
    <property type="entry name" value="NAD(P)-binding Rossmann-fold domains"/>
    <property type="match status" value="1"/>
</dbReference>
<feature type="region of interest" description="Disordered" evidence="1">
    <location>
        <begin position="1"/>
        <end position="57"/>
    </location>
</feature>
<feature type="transmembrane region" description="Helical" evidence="2">
    <location>
        <begin position="568"/>
        <end position="589"/>
    </location>
</feature>
<keyword evidence="2" id="KW-0812">Transmembrane</keyword>
<dbReference type="InterPro" id="IPR000326">
    <property type="entry name" value="PAP2/HPO"/>
</dbReference>
<proteinExistence type="predicted"/>
<dbReference type="Gene3D" id="3.40.50.720">
    <property type="entry name" value="NAD(P)-binding Rossmann-like Domain"/>
    <property type="match status" value="1"/>
</dbReference>
<gene>
    <name evidence="4" type="ORF">NP233_g7355</name>
</gene>
<feature type="transmembrane region" description="Helical" evidence="2">
    <location>
        <begin position="314"/>
        <end position="337"/>
    </location>
</feature>
<evidence type="ECO:0000256" key="2">
    <source>
        <dbReference type="SAM" id="Phobius"/>
    </source>
</evidence>
<comment type="caution">
    <text evidence="4">The sequence shown here is derived from an EMBL/GenBank/DDBJ whole genome shotgun (WGS) entry which is preliminary data.</text>
</comment>
<keyword evidence="5" id="KW-1185">Reference proteome</keyword>
<dbReference type="CDD" id="cd03388">
    <property type="entry name" value="PAP2_SPPase1"/>
    <property type="match status" value="1"/>
</dbReference>
<dbReference type="PANTHER" id="PTHR43162">
    <property type="match status" value="1"/>
</dbReference>
<dbReference type="Pfam" id="PF01569">
    <property type="entry name" value="PAP2"/>
    <property type="match status" value="1"/>
</dbReference>
<dbReference type="Gene3D" id="1.20.144.10">
    <property type="entry name" value="Phosphatidic acid phosphatase type 2/haloperoxidase"/>
    <property type="match status" value="1"/>
</dbReference>
<dbReference type="PANTHER" id="PTHR43162:SF1">
    <property type="entry name" value="PRESTALK A DIFFERENTIATION PROTEIN A"/>
    <property type="match status" value="1"/>
</dbReference>
<dbReference type="InterPro" id="IPR008030">
    <property type="entry name" value="NmrA-like"/>
</dbReference>